<dbReference type="OrthoDB" id="1443062at2"/>
<sequence length="147" mass="16735">MKKWFTRLTMACLFACLFCLTASAQDLKAKKMDNPQWKWVVLIDFKPGKNDRANEIIRNYFMKADQSAGLPGPSYALDLMSGDWDILVSFDMKGGVDDLNWEISPDDEKWMKAIGTLAGSPDKAKAILDEWASLIQRETRFLAKVHK</sequence>
<dbReference type="STRING" id="1349421.OI18_18470"/>
<dbReference type="RefSeq" id="WP_039142509.1">
    <property type="nucleotide sequence ID" value="NZ_JSVC01000021.1"/>
</dbReference>
<dbReference type="EMBL" id="JSVC01000021">
    <property type="protein sequence ID" value="KIC93239.1"/>
    <property type="molecule type" value="Genomic_DNA"/>
</dbReference>
<comment type="caution">
    <text evidence="2">The sequence shown here is derived from an EMBL/GenBank/DDBJ whole genome shotgun (WGS) entry which is preliminary data.</text>
</comment>
<evidence type="ECO:0000313" key="3">
    <source>
        <dbReference type="Proteomes" id="UP000031408"/>
    </source>
</evidence>
<evidence type="ECO:0008006" key="4">
    <source>
        <dbReference type="Google" id="ProtNLM"/>
    </source>
</evidence>
<dbReference type="AlphaFoldDB" id="A0A0C1IS25"/>
<reference evidence="2 3" key="1">
    <citation type="submission" date="2014-11" db="EMBL/GenBank/DDBJ databases">
        <title>Genome sequence of Flavihumibacter solisilvae 3-3.</title>
        <authorList>
            <person name="Zhou G."/>
            <person name="Li M."/>
            <person name="Wang G."/>
        </authorList>
    </citation>
    <scope>NUCLEOTIDE SEQUENCE [LARGE SCALE GENOMIC DNA]</scope>
    <source>
        <strain evidence="2 3">3-3</strain>
    </source>
</reference>
<feature type="signal peptide" evidence="1">
    <location>
        <begin position="1"/>
        <end position="24"/>
    </location>
</feature>
<keyword evidence="1" id="KW-0732">Signal</keyword>
<protein>
    <recommendedName>
        <fullName evidence="4">NIPSNAP domain-containing protein</fullName>
    </recommendedName>
</protein>
<keyword evidence="3" id="KW-1185">Reference proteome</keyword>
<evidence type="ECO:0000313" key="2">
    <source>
        <dbReference type="EMBL" id="KIC93239.1"/>
    </source>
</evidence>
<feature type="chain" id="PRO_5002147481" description="NIPSNAP domain-containing protein" evidence="1">
    <location>
        <begin position="25"/>
        <end position="147"/>
    </location>
</feature>
<dbReference type="Proteomes" id="UP000031408">
    <property type="component" value="Unassembled WGS sequence"/>
</dbReference>
<accession>A0A0C1IS25</accession>
<gene>
    <name evidence="2" type="ORF">OI18_18470</name>
</gene>
<evidence type="ECO:0000256" key="1">
    <source>
        <dbReference type="SAM" id="SignalP"/>
    </source>
</evidence>
<name>A0A0C1IS25_9BACT</name>
<organism evidence="2 3">
    <name type="scientific">Flavihumibacter solisilvae</name>
    <dbReference type="NCBI Taxonomy" id="1349421"/>
    <lineage>
        <taxon>Bacteria</taxon>
        <taxon>Pseudomonadati</taxon>
        <taxon>Bacteroidota</taxon>
        <taxon>Chitinophagia</taxon>
        <taxon>Chitinophagales</taxon>
        <taxon>Chitinophagaceae</taxon>
        <taxon>Flavihumibacter</taxon>
    </lineage>
</organism>
<proteinExistence type="predicted"/>